<dbReference type="FunFam" id="3.30.230.80:FF:000008">
    <property type="entry name" value="Molecular chaperone HtpG"/>
    <property type="match status" value="1"/>
</dbReference>
<dbReference type="InterPro" id="IPR001404">
    <property type="entry name" value="Hsp90_fam"/>
</dbReference>
<keyword evidence="5" id="KW-0346">Stress response</keyword>
<feature type="binding site" evidence="11">
    <location>
        <position position="166"/>
    </location>
    <ligand>
        <name>ATP</name>
        <dbReference type="ChEBI" id="CHEBI:30616"/>
    </ligand>
</feature>
<dbReference type="Gene3D" id="1.20.120.790">
    <property type="entry name" value="Heat shock protein 90, C-terminal domain"/>
    <property type="match status" value="1"/>
</dbReference>
<keyword evidence="2" id="KW-0963">Cytoplasm</keyword>
<dbReference type="CDD" id="cd16927">
    <property type="entry name" value="HATPase_Hsp90-like"/>
    <property type="match status" value="1"/>
</dbReference>
<evidence type="ECO:0000256" key="12">
    <source>
        <dbReference type="SAM" id="MobiDB-lite"/>
    </source>
</evidence>
<feature type="binding site" evidence="11">
    <location>
        <position position="328"/>
    </location>
    <ligand>
        <name>ATP</name>
        <dbReference type="ChEBI" id="CHEBI:30616"/>
    </ligand>
</feature>
<name>A0A2G9ID36_PREIN</name>
<dbReference type="GO" id="GO:0140662">
    <property type="term" value="F:ATP-dependent protein folding chaperone"/>
    <property type="evidence" value="ECO:0007669"/>
    <property type="project" value="InterPro"/>
</dbReference>
<dbReference type="GO" id="GO:0005524">
    <property type="term" value="F:ATP binding"/>
    <property type="evidence" value="ECO:0007669"/>
    <property type="project" value="UniProtKB-KW"/>
</dbReference>
<evidence type="ECO:0000256" key="6">
    <source>
        <dbReference type="ARBA" id="ARBA00023186"/>
    </source>
</evidence>
<dbReference type="GO" id="GO:0051082">
    <property type="term" value="F:unfolded protein binding"/>
    <property type="evidence" value="ECO:0007669"/>
    <property type="project" value="InterPro"/>
</dbReference>
<comment type="caution">
    <text evidence="13">The sequence shown here is derived from an EMBL/GenBank/DDBJ whole genome shotgun (WGS) entry which is preliminary data.</text>
</comment>
<dbReference type="SUPFAM" id="SSF54211">
    <property type="entry name" value="Ribosomal protein S5 domain 2-like"/>
    <property type="match status" value="1"/>
</dbReference>
<dbReference type="SUPFAM" id="SSF55874">
    <property type="entry name" value="ATPase domain of HSP90 chaperone/DNA topoisomerase II/histidine kinase"/>
    <property type="match status" value="1"/>
</dbReference>
<dbReference type="Gene3D" id="3.40.50.11260">
    <property type="match status" value="1"/>
</dbReference>
<dbReference type="PANTHER" id="PTHR11528">
    <property type="entry name" value="HEAT SHOCK PROTEIN 90 FAMILY MEMBER"/>
    <property type="match status" value="1"/>
</dbReference>
<dbReference type="Proteomes" id="UP000230500">
    <property type="component" value="Unassembled WGS sequence"/>
</dbReference>
<dbReference type="PIRSF" id="PIRSF002583">
    <property type="entry name" value="Hsp90"/>
    <property type="match status" value="1"/>
</dbReference>
<gene>
    <name evidence="13" type="ORF">CUC04_10030</name>
</gene>
<feature type="region of interest" description="Disordered" evidence="12">
    <location>
        <begin position="609"/>
        <end position="637"/>
    </location>
</feature>
<evidence type="ECO:0000313" key="13">
    <source>
        <dbReference type="EMBL" id="PIN27682.1"/>
    </source>
</evidence>
<dbReference type="InterPro" id="IPR020575">
    <property type="entry name" value="Hsp90_N"/>
</dbReference>
<sequence length="685" mass="78268">MQKGKIGVTTENIFPVIKKFLYSDHEIFLREMVSNAVDATQKLRTLATTGEFKGETNDLKVSISLDEKAGTLTISDNGIGMTAEEIDKYINQIAFSGVTDFLDKYKDKAEAIIGHFGLGFYSAFMVSKKVEIVTKSYRDDAQAVKWSCDGSPEFSLEDAEKAGRGTDIVLYIDDDCKEFLEKQKIESLLNKYCKFMAVPVVFGKRTEWKDGKNVETNEDNVINSVEPLWAKAPTELTDEDYKSFYRTLFPMNDEPLFWIHLNVDYPFNLTGILYFPRVKNNIELQRNKIQLFCNQVFVTDQVEGIVPEFLTLLHGVIDSPDIPLNVSRSYLQSDANVKKISTYITKKVADRLNGIFKENRKEYEEKWNDLKLFVNYGMLSQPDFYDRAKDFSLFTDVDGKNFTYEEYRTLIKDNQTDKDGTLIYLYATDKEEQYSYIEAARAKGYSVVLADGQLDVPAVSMLEQKFEKSRFVRVDSDVIDRIIVKDNADNEQKLAENDTDLLTQAFQSQMPKMEKAEFMVAVEALGETAQPVVATQNEYMRRMKEMSQYQQGMAFYAQMPDTYTIVLNSDHALVKRILEEGNAETAEKLKPILSEIKGLQAREAALRQEQGKKKAEEITQEEKDDLKNTEESLSKQRTEKNDVIANYAKGNNAIHQLIDLALLQNGMLKGAALDKFIKRSVDLIK</sequence>
<evidence type="ECO:0000256" key="10">
    <source>
        <dbReference type="ARBA" id="ARBA00080411"/>
    </source>
</evidence>
<organism evidence="13 14">
    <name type="scientific">Prevotella intermedia</name>
    <dbReference type="NCBI Taxonomy" id="28131"/>
    <lineage>
        <taxon>Bacteria</taxon>
        <taxon>Pseudomonadati</taxon>
        <taxon>Bacteroidota</taxon>
        <taxon>Bacteroidia</taxon>
        <taxon>Bacteroidales</taxon>
        <taxon>Prevotellaceae</taxon>
        <taxon>Prevotella</taxon>
    </lineage>
</organism>
<keyword evidence="4 11" id="KW-0067">ATP-binding</keyword>
<dbReference type="EMBL" id="PESN01000002">
    <property type="protein sequence ID" value="PIN27682.1"/>
    <property type="molecule type" value="Genomic_DNA"/>
</dbReference>
<feature type="binding site" evidence="11">
    <location>
        <position position="76"/>
    </location>
    <ligand>
        <name>ATP</name>
        <dbReference type="ChEBI" id="CHEBI:30616"/>
    </ligand>
</feature>
<dbReference type="Gene3D" id="3.30.565.10">
    <property type="entry name" value="Histidine kinase-like ATPase, C-terminal domain"/>
    <property type="match status" value="1"/>
</dbReference>
<dbReference type="GO" id="GO:0016887">
    <property type="term" value="F:ATP hydrolysis activity"/>
    <property type="evidence" value="ECO:0007669"/>
    <property type="project" value="InterPro"/>
</dbReference>
<dbReference type="NCBIfam" id="NF003555">
    <property type="entry name" value="PRK05218.1"/>
    <property type="match status" value="1"/>
</dbReference>
<feature type="binding site" evidence="11">
    <location>
        <position position="81"/>
    </location>
    <ligand>
        <name>ATP</name>
        <dbReference type="ChEBI" id="CHEBI:30616"/>
    </ligand>
</feature>
<evidence type="ECO:0000256" key="4">
    <source>
        <dbReference type="ARBA" id="ARBA00022840"/>
    </source>
</evidence>
<feature type="binding site" evidence="11">
    <location>
        <position position="35"/>
    </location>
    <ligand>
        <name>ATP</name>
        <dbReference type="ChEBI" id="CHEBI:30616"/>
    </ligand>
</feature>
<dbReference type="InterPro" id="IPR020568">
    <property type="entry name" value="Ribosomal_Su5_D2-typ_SF"/>
</dbReference>
<evidence type="ECO:0000256" key="9">
    <source>
        <dbReference type="ARBA" id="ARBA00079544"/>
    </source>
</evidence>
<evidence type="ECO:0000256" key="1">
    <source>
        <dbReference type="ARBA" id="ARBA00008239"/>
    </source>
</evidence>
<keyword evidence="6" id="KW-0143">Chaperone</keyword>
<evidence type="ECO:0000313" key="14">
    <source>
        <dbReference type="Proteomes" id="UP000230500"/>
    </source>
</evidence>
<dbReference type="InterPro" id="IPR037196">
    <property type="entry name" value="HSP90_C"/>
</dbReference>
<dbReference type="InterPro" id="IPR019805">
    <property type="entry name" value="Heat_shock_protein_90_CS"/>
</dbReference>
<dbReference type="RefSeq" id="WP_099977517.1">
    <property type="nucleotide sequence ID" value="NZ_PESN01000002.1"/>
</dbReference>
<accession>A0A2G9ID36</accession>
<dbReference type="Pfam" id="PF13589">
    <property type="entry name" value="HATPase_c_3"/>
    <property type="match status" value="1"/>
</dbReference>
<reference evidence="13 14" key="1">
    <citation type="submission" date="2017-11" db="EMBL/GenBank/DDBJ databases">
        <title>Genome sequencing of Prevotella intermedia KCOM 2069.</title>
        <authorList>
            <person name="Kook J.-K."/>
            <person name="Park S.-N."/>
            <person name="Lim Y.K."/>
        </authorList>
    </citation>
    <scope>NUCLEOTIDE SEQUENCE [LARGE SCALE GENOMIC DNA]</scope>
    <source>
        <strain evidence="13 14">KCOM 2069</strain>
    </source>
</reference>
<evidence type="ECO:0000256" key="5">
    <source>
        <dbReference type="ARBA" id="ARBA00023016"/>
    </source>
</evidence>
<dbReference type="Gene3D" id="3.30.230.80">
    <property type="match status" value="1"/>
</dbReference>
<evidence type="ECO:0000256" key="8">
    <source>
        <dbReference type="ARBA" id="ARBA00070675"/>
    </source>
</evidence>
<dbReference type="PROSITE" id="PS00298">
    <property type="entry name" value="HSP90"/>
    <property type="match status" value="1"/>
</dbReference>
<dbReference type="AlphaFoldDB" id="A0A2G9ID36"/>
<comment type="similarity">
    <text evidence="1">Belongs to the heat shock protein 90 family.</text>
</comment>
<evidence type="ECO:0000256" key="11">
    <source>
        <dbReference type="PIRSR" id="PIRSR002583-1"/>
    </source>
</evidence>
<keyword evidence="3 11" id="KW-0547">Nucleotide-binding</keyword>
<dbReference type="FunFam" id="3.30.565.10:FF:000076">
    <property type="entry name" value="Molecular chaperone HtpG"/>
    <property type="match status" value="1"/>
</dbReference>
<evidence type="ECO:0000256" key="3">
    <source>
        <dbReference type="ARBA" id="ARBA00022741"/>
    </source>
</evidence>
<evidence type="ECO:0000256" key="7">
    <source>
        <dbReference type="ARBA" id="ARBA00067988"/>
    </source>
</evidence>
<proteinExistence type="inferred from homology"/>
<dbReference type="InterPro" id="IPR036890">
    <property type="entry name" value="HATPase_C_sf"/>
</dbReference>
<feature type="binding site" evidence="11">
    <location>
        <position position="31"/>
    </location>
    <ligand>
        <name>ATP</name>
        <dbReference type="ChEBI" id="CHEBI:30616"/>
    </ligand>
</feature>
<evidence type="ECO:0000256" key="2">
    <source>
        <dbReference type="ARBA" id="ARBA00022490"/>
    </source>
</evidence>
<feature type="binding site" evidence="11">
    <location>
        <begin position="96"/>
        <end position="97"/>
    </location>
    <ligand>
        <name>ATP</name>
        <dbReference type="ChEBI" id="CHEBI:30616"/>
    </ligand>
</feature>
<dbReference type="Pfam" id="PF00183">
    <property type="entry name" value="HSP90"/>
    <property type="match status" value="1"/>
</dbReference>
<dbReference type="PRINTS" id="PR00775">
    <property type="entry name" value="HEATSHOCK90"/>
</dbReference>
<protein>
    <recommendedName>
        <fullName evidence="8">Chaperone protein HtpG</fullName>
    </recommendedName>
    <alternativeName>
        <fullName evidence="7">Chaperone protein htpG</fullName>
    </alternativeName>
    <alternativeName>
        <fullName evidence="9 10">Heat shock protein HtpG</fullName>
    </alternativeName>
</protein>